<reference evidence="1 2" key="1">
    <citation type="submission" date="2019-05" db="EMBL/GenBank/DDBJ databases">
        <title>Another draft genome of Portunus trituberculatus and its Hox gene families provides insights of decapod evolution.</title>
        <authorList>
            <person name="Jeong J.-H."/>
            <person name="Song I."/>
            <person name="Kim S."/>
            <person name="Choi T."/>
            <person name="Kim D."/>
            <person name="Ryu S."/>
            <person name="Kim W."/>
        </authorList>
    </citation>
    <scope>NUCLEOTIDE SEQUENCE [LARGE SCALE GENOMIC DNA]</scope>
    <source>
        <tissue evidence="1">Muscle</tissue>
    </source>
</reference>
<evidence type="ECO:0000313" key="1">
    <source>
        <dbReference type="EMBL" id="MPC93746.1"/>
    </source>
</evidence>
<gene>
    <name evidence="1" type="ORF">E2C01_088886</name>
</gene>
<sequence length="81" mass="8838">MQEQCKTEQHFPHCGASMCKETGMSYVRLLFFGDGVIRGDATGLSGEVIDNGRDVISVEGVSYCRAPRMNGAFRGGSQVYQ</sequence>
<dbReference type="EMBL" id="VSRR010095943">
    <property type="protein sequence ID" value="MPC93746.1"/>
    <property type="molecule type" value="Genomic_DNA"/>
</dbReference>
<dbReference type="AlphaFoldDB" id="A0A5B7JHP1"/>
<protein>
    <submittedName>
        <fullName evidence="1">Uncharacterized protein</fullName>
    </submittedName>
</protein>
<accession>A0A5B7JHP1</accession>
<dbReference type="Proteomes" id="UP000324222">
    <property type="component" value="Unassembled WGS sequence"/>
</dbReference>
<proteinExistence type="predicted"/>
<name>A0A5B7JHP1_PORTR</name>
<keyword evidence="2" id="KW-1185">Reference proteome</keyword>
<organism evidence="1 2">
    <name type="scientific">Portunus trituberculatus</name>
    <name type="common">Swimming crab</name>
    <name type="synonym">Neptunus trituberculatus</name>
    <dbReference type="NCBI Taxonomy" id="210409"/>
    <lineage>
        <taxon>Eukaryota</taxon>
        <taxon>Metazoa</taxon>
        <taxon>Ecdysozoa</taxon>
        <taxon>Arthropoda</taxon>
        <taxon>Crustacea</taxon>
        <taxon>Multicrustacea</taxon>
        <taxon>Malacostraca</taxon>
        <taxon>Eumalacostraca</taxon>
        <taxon>Eucarida</taxon>
        <taxon>Decapoda</taxon>
        <taxon>Pleocyemata</taxon>
        <taxon>Brachyura</taxon>
        <taxon>Eubrachyura</taxon>
        <taxon>Portunoidea</taxon>
        <taxon>Portunidae</taxon>
        <taxon>Portuninae</taxon>
        <taxon>Portunus</taxon>
    </lineage>
</organism>
<evidence type="ECO:0000313" key="2">
    <source>
        <dbReference type="Proteomes" id="UP000324222"/>
    </source>
</evidence>
<comment type="caution">
    <text evidence="1">The sequence shown here is derived from an EMBL/GenBank/DDBJ whole genome shotgun (WGS) entry which is preliminary data.</text>
</comment>